<dbReference type="Pfam" id="PF01544">
    <property type="entry name" value="CorA"/>
    <property type="match status" value="1"/>
</dbReference>
<evidence type="ECO:0000256" key="5">
    <source>
        <dbReference type="SAM" id="Phobius"/>
    </source>
</evidence>
<keyword evidence="4 5" id="KW-0472">Membrane</keyword>
<reference evidence="6" key="1">
    <citation type="submission" date="2023-04" db="EMBL/GenBank/DDBJ databases">
        <title>Black Yeasts Isolated from many extreme environments.</title>
        <authorList>
            <person name="Coleine C."/>
            <person name="Stajich J.E."/>
            <person name="Selbmann L."/>
        </authorList>
    </citation>
    <scope>NUCLEOTIDE SEQUENCE</scope>
    <source>
        <strain evidence="6">CCFEE 5312</strain>
    </source>
</reference>
<proteinExistence type="predicted"/>
<protein>
    <submittedName>
        <fullName evidence="6">Uncharacterized protein</fullName>
    </submittedName>
</protein>
<evidence type="ECO:0000256" key="3">
    <source>
        <dbReference type="ARBA" id="ARBA00022989"/>
    </source>
</evidence>
<keyword evidence="2 5" id="KW-0812">Transmembrane</keyword>
<name>A0AAJ0DDC9_9PEZI</name>
<dbReference type="GO" id="GO:0046873">
    <property type="term" value="F:metal ion transmembrane transporter activity"/>
    <property type="evidence" value="ECO:0007669"/>
    <property type="project" value="InterPro"/>
</dbReference>
<feature type="transmembrane region" description="Helical" evidence="5">
    <location>
        <begin position="274"/>
        <end position="296"/>
    </location>
</feature>
<dbReference type="InterPro" id="IPR045863">
    <property type="entry name" value="CorA_TM1_TM2"/>
</dbReference>
<gene>
    <name evidence="6" type="ORF">LTR09_010963</name>
</gene>
<organism evidence="6 7">
    <name type="scientific">Extremus antarcticus</name>
    <dbReference type="NCBI Taxonomy" id="702011"/>
    <lineage>
        <taxon>Eukaryota</taxon>
        <taxon>Fungi</taxon>
        <taxon>Dikarya</taxon>
        <taxon>Ascomycota</taxon>
        <taxon>Pezizomycotina</taxon>
        <taxon>Dothideomycetes</taxon>
        <taxon>Dothideomycetidae</taxon>
        <taxon>Mycosphaerellales</taxon>
        <taxon>Extremaceae</taxon>
        <taxon>Extremus</taxon>
    </lineage>
</organism>
<evidence type="ECO:0000313" key="7">
    <source>
        <dbReference type="Proteomes" id="UP001271007"/>
    </source>
</evidence>
<dbReference type="Proteomes" id="UP001271007">
    <property type="component" value="Unassembled WGS sequence"/>
</dbReference>
<dbReference type="InterPro" id="IPR002523">
    <property type="entry name" value="MgTranspt_CorA/ZnTranspt_ZntB"/>
</dbReference>
<evidence type="ECO:0000256" key="1">
    <source>
        <dbReference type="ARBA" id="ARBA00004141"/>
    </source>
</evidence>
<keyword evidence="7" id="KW-1185">Reference proteome</keyword>
<comment type="subcellular location">
    <subcellularLocation>
        <location evidence="1">Membrane</location>
        <topology evidence="1">Multi-pass membrane protein</topology>
    </subcellularLocation>
</comment>
<dbReference type="EMBL" id="JAWDJX010000058">
    <property type="protein sequence ID" value="KAK3047705.1"/>
    <property type="molecule type" value="Genomic_DNA"/>
</dbReference>
<evidence type="ECO:0000256" key="4">
    <source>
        <dbReference type="ARBA" id="ARBA00023136"/>
    </source>
</evidence>
<keyword evidence="3 5" id="KW-1133">Transmembrane helix</keyword>
<comment type="caution">
    <text evidence="6">The sequence shown here is derived from an EMBL/GenBank/DDBJ whole genome shotgun (WGS) entry which is preliminary data.</text>
</comment>
<evidence type="ECO:0000256" key="2">
    <source>
        <dbReference type="ARBA" id="ARBA00022692"/>
    </source>
</evidence>
<sequence length="312" mass="34549">MEKNDHGHGQGWSERQIGVYHRFGGNVKAVMVLLHANTATKAHSRLQQVFSDGQYQQQSSTSPLLLHALILSSYLDNWRPNLQQLGAWCLSKENQFLTVGLKHPSLCFQELQELRDLESRLLLASGILHSSLAVVQGIESCGRSLMTAKSALNPVGSVWGVDATDPTSELRFLGVLGLKCTGYFQSVDLIHRRVNVVIGLLSDGLSQQSQKTANNIADSSFALTQKSVNDSYIVKVVTVITVVYLPMQGVATFFGMNLTGLSDESDKLRFAHNWWLFLATALPLTLVTLGVLWIAWRLEKKRKSKQQVSTTV</sequence>
<dbReference type="SUPFAM" id="SSF144083">
    <property type="entry name" value="Magnesium transport protein CorA, transmembrane region"/>
    <property type="match status" value="1"/>
</dbReference>
<dbReference type="Gene3D" id="1.20.58.340">
    <property type="entry name" value="Magnesium transport protein CorA, transmembrane region"/>
    <property type="match status" value="1"/>
</dbReference>
<feature type="transmembrane region" description="Helical" evidence="5">
    <location>
        <begin position="232"/>
        <end position="254"/>
    </location>
</feature>
<dbReference type="AlphaFoldDB" id="A0AAJ0DDC9"/>
<accession>A0AAJ0DDC9</accession>
<evidence type="ECO:0000313" key="6">
    <source>
        <dbReference type="EMBL" id="KAK3047705.1"/>
    </source>
</evidence>
<dbReference type="GO" id="GO:0016020">
    <property type="term" value="C:membrane"/>
    <property type="evidence" value="ECO:0007669"/>
    <property type="project" value="UniProtKB-SubCell"/>
</dbReference>